<feature type="compositionally biased region" description="Polar residues" evidence="1">
    <location>
        <begin position="1"/>
        <end position="14"/>
    </location>
</feature>
<sequence length="202" mass="22224">MSRSSLDIGSSPHSHSAPWLFSDPYAYQYADIPDRIRLIRDARQQPRSVKGTEEDEQGKEALKAAAVAVEAGSRHRVRQPPLLPLVRPIIITINNISVSISISITPTNQNRQLPSAPCRRICATNNTSGRATPCPRPRLLVAHLRHSPSRTTSPAPASDLDSILRGIDDDRRRARNSVLLSGERRGGSRGSRAYAKYCDNMG</sequence>
<dbReference type="Proteomes" id="UP001396898">
    <property type="component" value="Unassembled WGS sequence"/>
</dbReference>
<gene>
    <name evidence="2" type="ORF">PG991_016314</name>
</gene>
<evidence type="ECO:0000256" key="1">
    <source>
        <dbReference type="SAM" id="MobiDB-lite"/>
    </source>
</evidence>
<evidence type="ECO:0000313" key="2">
    <source>
        <dbReference type="EMBL" id="KAK7993135.1"/>
    </source>
</evidence>
<evidence type="ECO:0000313" key="3">
    <source>
        <dbReference type="Proteomes" id="UP001396898"/>
    </source>
</evidence>
<organism evidence="2 3">
    <name type="scientific">Apiospora marii</name>
    <dbReference type="NCBI Taxonomy" id="335849"/>
    <lineage>
        <taxon>Eukaryota</taxon>
        <taxon>Fungi</taxon>
        <taxon>Dikarya</taxon>
        <taxon>Ascomycota</taxon>
        <taxon>Pezizomycotina</taxon>
        <taxon>Sordariomycetes</taxon>
        <taxon>Xylariomycetidae</taxon>
        <taxon>Amphisphaeriales</taxon>
        <taxon>Apiosporaceae</taxon>
        <taxon>Apiospora</taxon>
    </lineage>
</organism>
<protein>
    <submittedName>
        <fullName evidence="2">Uncharacterized protein</fullName>
    </submittedName>
</protein>
<comment type="caution">
    <text evidence="2">The sequence shown here is derived from an EMBL/GenBank/DDBJ whole genome shotgun (WGS) entry which is preliminary data.</text>
</comment>
<keyword evidence="3" id="KW-1185">Reference proteome</keyword>
<accession>A0ABR1QZQ9</accession>
<name>A0ABR1QZQ9_9PEZI</name>
<dbReference type="EMBL" id="JAQQWI010000025">
    <property type="protein sequence ID" value="KAK7993135.1"/>
    <property type="molecule type" value="Genomic_DNA"/>
</dbReference>
<proteinExistence type="predicted"/>
<feature type="region of interest" description="Disordered" evidence="1">
    <location>
        <begin position="1"/>
        <end position="20"/>
    </location>
</feature>
<reference evidence="2 3" key="1">
    <citation type="submission" date="2023-01" db="EMBL/GenBank/DDBJ databases">
        <title>Analysis of 21 Apiospora genomes using comparative genomics revels a genus with tremendous synthesis potential of carbohydrate active enzymes and secondary metabolites.</title>
        <authorList>
            <person name="Sorensen T."/>
        </authorList>
    </citation>
    <scope>NUCLEOTIDE SEQUENCE [LARGE SCALE GENOMIC DNA]</scope>
    <source>
        <strain evidence="2 3">CBS 20057</strain>
    </source>
</reference>